<organism evidence="3 4">
    <name type="scientific">Araneus ventricosus</name>
    <name type="common">Orbweaver spider</name>
    <name type="synonym">Epeira ventricosa</name>
    <dbReference type="NCBI Taxonomy" id="182803"/>
    <lineage>
        <taxon>Eukaryota</taxon>
        <taxon>Metazoa</taxon>
        <taxon>Ecdysozoa</taxon>
        <taxon>Arthropoda</taxon>
        <taxon>Chelicerata</taxon>
        <taxon>Arachnida</taxon>
        <taxon>Araneae</taxon>
        <taxon>Araneomorphae</taxon>
        <taxon>Entelegynae</taxon>
        <taxon>Araneoidea</taxon>
        <taxon>Araneidae</taxon>
        <taxon>Araneus</taxon>
    </lineage>
</organism>
<evidence type="ECO:0008006" key="5">
    <source>
        <dbReference type="Google" id="ProtNLM"/>
    </source>
</evidence>
<dbReference type="EMBL" id="BGPR01000158">
    <property type="protein sequence ID" value="GBM00611.1"/>
    <property type="molecule type" value="Genomic_DNA"/>
</dbReference>
<proteinExistence type="predicted"/>
<feature type="signal peptide" evidence="2">
    <location>
        <begin position="1"/>
        <end position="17"/>
    </location>
</feature>
<reference evidence="3 4" key="1">
    <citation type="journal article" date="2019" name="Sci. Rep.">
        <title>Orb-weaving spider Araneus ventricosus genome elucidates the spidroin gene catalogue.</title>
        <authorList>
            <person name="Kono N."/>
            <person name="Nakamura H."/>
            <person name="Ohtoshi R."/>
            <person name="Moran D.A.P."/>
            <person name="Shinohara A."/>
            <person name="Yoshida Y."/>
            <person name="Fujiwara M."/>
            <person name="Mori M."/>
            <person name="Tomita M."/>
            <person name="Arakawa K."/>
        </authorList>
    </citation>
    <scope>NUCLEOTIDE SEQUENCE [LARGE SCALE GENOMIC DNA]</scope>
</reference>
<evidence type="ECO:0000313" key="3">
    <source>
        <dbReference type="EMBL" id="GBM00611.1"/>
    </source>
</evidence>
<comment type="caution">
    <text evidence="3">The sequence shown here is derived from an EMBL/GenBank/DDBJ whole genome shotgun (WGS) entry which is preliminary data.</text>
</comment>
<evidence type="ECO:0000256" key="2">
    <source>
        <dbReference type="SAM" id="SignalP"/>
    </source>
</evidence>
<dbReference type="AlphaFoldDB" id="A0A4Y2C837"/>
<name>A0A4Y2C837_ARAVE</name>
<accession>A0A4Y2C837</accession>
<protein>
    <recommendedName>
        <fullName evidence="5">Secreted protein</fullName>
    </recommendedName>
</protein>
<dbReference type="Proteomes" id="UP000499080">
    <property type="component" value="Unassembled WGS sequence"/>
</dbReference>
<feature type="chain" id="PRO_5021407970" description="Secreted protein" evidence="2">
    <location>
        <begin position="18"/>
        <end position="105"/>
    </location>
</feature>
<keyword evidence="2" id="KW-0732">Signal</keyword>
<evidence type="ECO:0000256" key="1">
    <source>
        <dbReference type="SAM" id="MobiDB-lite"/>
    </source>
</evidence>
<feature type="region of interest" description="Disordered" evidence="1">
    <location>
        <begin position="77"/>
        <end position="98"/>
    </location>
</feature>
<keyword evidence="4" id="KW-1185">Reference proteome</keyword>
<sequence>MRATLICLFAISNTVTSRNPSEKKKISRCAFRRNPGSFQDRSIAGSRRDSIEDPLCIWQRHIKYVSNALMLVKRGGLGSEVPSSSFDPGSSLRDPSQNSLCAAFK</sequence>
<feature type="compositionally biased region" description="Polar residues" evidence="1">
    <location>
        <begin position="81"/>
        <end position="98"/>
    </location>
</feature>
<evidence type="ECO:0000313" key="4">
    <source>
        <dbReference type="Proteomes" id="UP000499080"/>
    </source>
</evidence>
<gene>
    <name evidence="3" type="ORF">AVEN_77407_1</name>
</gene>